<feature type="compositionally biased region" description="Polar residues" evidence="1">
    <location>
        <begin position="173"/>
        <end position="182"/>
    </location>
</feature>
<name>A0A6A6QE50_9PEZI</name>
<dbReference type="EMBL" id="MU004197">
    <property type="protein sequence ID" value="KAF2490431.1"/>
    <property type="molecule type" value="Genomic_DNA"/>
</dbReference>
<feature type="compositionally biased region" description="Pro residues" evidence="1">
    <location>
        <begin position="1"/>
        <end position="11"/>
    </location>
</feature>
<feature type="compositionally biased region" description="Polar residues" evidence="1">
    <location>
        <begin position="53"/>
        <end position="76"/>
    </location>
</feature>
<dbReference type="AlphaFoldDB" id="A0A6A6QE50"/>
<feature type="compositionally biased region" description="Low complexity" evidence="1">
    <location>
        <begin position="471"/>
        <end position="483"/>
    </location>
</feature>
<feature type="compositionally biased region" description="Low complexity" evidence="1">
    <location>
        <begin position="42"/>
        <end position="52"/>
    </location>
</feature>
<proteinExistence type="predicted"/>
<gene>
    <name evidence="2" type="ORF">BU16DRAFT_152753</name>
</gene>
<feature type="compositionally biased region" description="Polar residues" evidence="1">
    <location>
        <begin position="354"/>
        <end position="389"/>
    </location>
</feature>
<feature type="compositionally biased region" description="Basic and acidic residues" evidence="1">
    <location>
        <begin position="313"/>
        <end position="324"/>
    </location>
</feature>
<organism evidence="2 3">
    <name type="scientific">Lophium mytilinum</name>
    <dbReference type="NCBI Taxonomy" id="390894"/>
    <lineage>
        <taxon>Eukaryota</taxon>
        <taxon>Fungi</taxon>
        <taxon>Dikarya</taxon>
        <taxon>Ascomycota</taxon>
        <taxon>Pezizomycotina</taxon>
        <taxon>Dothideomycetes</taxon>
        <taxon>Pleosporomycetidae</taxon>
        <taxon>Mytilinidiales</taxon>
        <taxon>Mytilinidiaceae</taxon>
        <taxon>Lophium</taxon>
    </lineage>
</organism>
<dbReference type="OrthoDB" id="2142961at2759"/>
<dbReference type="Proteomes" id="UP000799750">
    <property type="component" value="Unassembled WGS sequence"/>
</dbReference>
<dbReference type="InterPro" id="IPR028322">
    <property type="entry name" value="PNRC-like_rgn"/>
</dbReference>
<feature type="compositionally biased region" description="Polar residues" evidence="1">
    <location>
        <begin position="414"/>
        <end position="431"/>
    </location>
</feature>
<reference evidence="2" key="1">
    <citation type="journal article" date="2020" name="Stud. Mycol.">
        <title>101 Dothideomycetes genomes: a test case for predicting lifestyles and emergence of pathogens.</title>
        <authorList>
            <person name="Haridas S."/>
            <person name="Albert R."/>
            <person name="Binder M."/>
            <person name="Bloem J."/>
            <person name="Labutti K."/>
            <person name="Salamov A."/>
            <person name="Andreopoulos B."/>
            <person name="Baker S."/>
            <person name="Barry K."/>
            <person name="Bills G."/>
            <person name="Bluhm B."/>
            <person name="Cannon C."/>
            <person name="Castanera R."/>
            <person name="Culley D."/>
            <person name="Daum C."/>
            <person name="Ezra D."/>
            <person name="Gonzalez J."/>
            <person name="Henrissat B."/>
            <person name="Kuo A."/>
            <person name="Liang C."/>
            <person name="Lipzen A."/>
            <person name="Lutzoni F."/>
            <person name="Magnuson J."/>
            <person name="Mondo S."/>
            <person name="Nolan M."/>
            <person name="Ohm R."/>
            <person name="Pangilinan J."/>
            <person name="Park H.-J."/>
            <person name="Ramirez L."/>
            <person name="Alfaro M."/>
            <person name="Sun H."/>
            <person name="Tritt A."/>
            <person name="Yoshinaga Y."/>
            <person name="Zwiers L.-H."/>
            <person name="Turgeon B."/>
            <person name="Goodwin S."/>
            <person name="Spatafora J."/>
            <person name="Crous P."/>
            <person name="Grigoriev I."/>
        </authorList>
    </citation>
    <scope>NUCLEOTIDE SEQUENCE</scope>
    <source>
        <strain evidence="2">CBS 269.34</strain>
    </source>
</reference>
<feature type="region of interest" description="Disordered" evidence="1">
    <location>
        <begin position="153"/>
        <end position="546"/>
    </location>
</feature>
<sequence>MASPAQTPPPKTSRARHQHSKSATPVGLDNGGKSGIRRQRNNRNNNNNERNNFVQYPQSQNGYGSSQVQPYNQPQEYYSFAQPGEDVESSGAVSEGPRPPKQRQNRPAQQQFASNGGMEHEALPQSPPSVKSPLVQGAVMTPARAQAAYAGPTFHASPAPSALPVPKFFSKSVPASGSQPSLQARLESEAVDPSPKPSPPSPPDAVIAAPPRHEDSPLDFFFNADRKEKAKRGSGLFTPESKQKPAASTTQPFPSTASKNNDASHHSRHSSTRSSKRVFMIELDGGANVAIRRSPAIAAPASRSVTAPSRIPQIRDRTKSEKDTQVLQDILSSLTKPKPQPSTPYAAPDRIPSEPNSRFHTPSPFNQPRSSTRSASGPTTPAPQTNDIANPSYYYGNRNLSPLFNAAKTDSAKRSSSLRQEVTAASPTVKQNGFPFNGPPESPLNHARRHPKENADPRSVSRQYLDSVMNSPGSSASPRPARSYGQAQGSYALDGSGDRPANQIMQPNFLHQSPMSRTAGSVPQANGMSSPNKNYAPSNTPEMQSMEDSLRRLLKLNGVDGDSAGVR</sequence>
<feature type="compositionally biased region" description="Polar residues" evidence="1">
    <location>
        <begin position="460"/>
        <end position="470"/>
    </location>
</feature>
<keyword evidence="3" id="KW-1185">Reference proteome</keyword>
<evidence type="ECO:0000313" key="2">
    <source>
        <dbReference type="EMBL" id="KAF2490431.1"/>
    </source>
</evidence>
<feature type="compositionally biased region" description="Polar residues" evidence="1">
    <location>
        <begin position="246"/>
        <end position="261"/>
    </location>
</feature>
<accession>A0A6A6QE50</accession>
<feature type="compositionally biased region" description="Low complexity" evidence="1">
    <location>
        <begin position="290"/>
        <end position="304"/>
    </location>
</feature>
<feature type="compositionally biased region" description="Polar residues" evidence="1">
    <location>
        <begin position="325"/>
        <end position="335"/>
    </location>
</feature>
<feature type="region of interest" description="Disordered" evidence="1">
    <location>
        <begin position="1"/>
        <end position="138"/>
    </location>
</feature>
<feature type="compositionally biased region" description="Polar residues" evidence="1">
    <location>
        <begin position="105"/>
        <end position="114"/>
    </location>
</feature>
<feature type="compositionally biased region" description="Polar residues" evidence="1">
    <location>
        <begin position="503"/>
        <end position="546"/>
    </location>
</feature>
<evidence type="ECO:0008006" key="4">
    <source>
        <dbReference type="Google" id="ProtNLM"/>
    </source>
</evidence>
<feature type="compositionally biased region" description="Pro residues" evidence="1">
    <location>
        <begin position="194"/>
        <end position="203"/>
    </location>
</feature>
<evidence type="ECO:0000256" key="1">
    <source>
        <dbReference type="SAM" id="MobiDB-lite"/>
    </source>
</evidence>
<evidence type="ECO:0000313" key="3">
    <source>
        <dbReference type="Proteomes" id="UP000799750"/>
    </source>
</evidence>
<dbReference type="Pfam" id="PF15365">
    <property type="entry name" value="PNRC"/>
    <property type="match status" value="1"/>
</dbReference>
<feature type="compositionally biased region" description="Basic residues" evidence="1">
    <location>
        <begin position="266"/>
        <end position="276"/>
    </location>
</feature>
<protein>
    <recommendedName>
        <fullName evidence="4">Proteophosphoglycan 5</fullName>
    </recommendedName>
</protein>
<dbReference type="GO" id="GO:0016071">
    <property type="term" value="P:mRNA metabolic process"/>
    <property type="evidence" value="ECO:0007669"/>
    <property type="project" value="UniProtKB-ARBA"/>
</dbReference>